<dbReference type="PANTHER" id="PTHR35550:SF2">
    <property type="entry name" value="OS05G0401200 PROTEIN"/>
    <property type="match status" value="1"/>
</dbReference>
<keyword evidence="3" id="KW-1185">Reference proteome</keyword>
<dbReference type="Proteomes" id="UP000607397">
    <property type="component" value="Unassembled WGS sequence"/>
</dbReference>
<dbReference type="InterPro" id="IPR021467">
    <property type="entry name" value="DUF3119"/>
</dbReference>
<evidence type="ECO:0000256" key="1">
    <source>
        <dbReference type="SAM" id="Phobius"/>
    </source>
</evidence>
<keyword evidence="1" id="KW-0812">Transmembrane</keyword>
<keyword evidence="1" id="KW-0472">Membrane</keyword>
<dbReference type="Pfam" id="PF11317">
    <property type="entry name" value="DUF3119"/>
    <property type="match status" value="1"/>
</dbReference>
<organism evidence="2 3">
    <name type="scientific">Petrachloros mirabilis ULC683</name>
    <dbReference type="NCBI Taxonomy" id="2781853"/>
    <lineage>
        <taxon>Bacteria</taxon>
        <taxon>Bacillati</taxon>
        <taxon>Cyanobacteriota</taxon>
        <taxon>Cyanophyceae</taxon>
        <taxon>Synechococcales</taxon>
        <taxon>Petrachlorosaceae</taxon>
        <taxon>Petrachloros</taxon>
        <taxon>Petrachloros mirabilis</taxon>
    </lineage>
</organism>
<dbReference type="RefSeq" id="WP_161825538.1">
    <property type="nucleotide sequence ID" value="NZ_WVIC01000020.1"/>
</dbReference>
<evidence type="ECO:0000313" key="2">
    <source>
        <dbReference type="EMBL" id="NCJ07060.1"/>
    </source>
</evidence>
<accession>A0A8K2A8F6</accession>
<dbReference type="PANTHER" id="PTHR35550">
    <property type="match status" value="1"/>
</dbReference>
<proteinExistence type="predicted"/>
<keyword evidence="1" id="KW-1133">Transmembrane helix</keyword>
<reference evidence="2" key="1">
    <citation type="submission" date="2019-12" db="EMBL/GenBank/DDBJ databases">
        <title>High-Quality draft genome sequences of three cyanobacteria isolated from the limestone walls of the Old Cathedral of Coimbra.</title>
        <authorList>
            <person name="Tiago I."/>
            <person name="Soares F."/>
            <person name="Portugal A."/>
        </authorList>
    </citation>
    <scope>NUCLEOTIDE SEQUENCE [LARGE SCALE GENOMIC DNA]</scope>
    <source>
        <strain evidence="2">C</strain>
    </source>
</reference>
<name>A0A8K2A8F6_9CYAN</name>
<comment type="caution">
    <text evidence="2">The sequence shown here is derived from an EMBL/GenBank/DDBJ whole genome shotgun (WGS) entry which is preliminary data.</text>
</comment>
<feature type="transmembrane region" description="Helical" evidence="1">
    <location>
        <begin position="12"/>
        <end position="34"/>
    </location>
</feature>
<dbReference type="AlphaFoldDB" id="A0A8K2A8F6"/>
<sequence length="129" mass="14617">MKADLSALASETVVLSPSYGVPVGVAIAALPVLWLNPWAGLPLILFATFLAIQAATLRLHFTATALEIYRQSTQIRCFPYADWQYWQIYYPLVPVLFYFREVQSIHFLPILFNPVELKYCLSRALPPSL</sequence>
<feature type="transmembrane region" description="Helical" evidence="1">
    <location>
        <begin position="40"/>
        <end position="61"/>
    </location>
</feature>
<gene>
    <name evidence="2" type="ORF">GS597_11185</name>
</gene>
<protein>
    <submittedName>
        <fullName evidence="2">DUF3119 family protein</fullName>
    </submittedName>
</protein>
<dbReference type="EMBL" id="WVIC01000020">
    <property type="protein sequence ID" value="NCJ07060.1"/>
    <property type="molecule type" value="Genomic_DNA"/>
</dbReference>
<evidence type="ECO:0000313" key="3">
    <source>
        <dbReference type="Proteomes" id="UP000607397"/>
    </source>
</evidence>